<dbReference type="Gene3D" id="4.10.410.40">
    <property type="match status" value="1"/>
</dbReference>
<protein>
    <submittedName>
        <fullName evidence="1">Phage tail tube protein</fullName>
    </submittedName>
</protein>
<comment type="caution">
    <text evidence="1">The sequence shown here is derived from an EMBL/GenBank/DDBJ whole genome shotgun (WGS) entry which is preliminary data.</text>
</comment>
<dbReference type="Proteomes" id="UP001285263">
    <property type="component" value="Unassembled WGS sequence"/>
</dbReference>
<accession>A0ABU5DQA5</accession>
<evidence type="ECO:0000313" key="1">
    <source>
        <dbReference type="EMBL" id="MDY0748504.1"/>
    </source>
</evidence>
<gene>
    <name evidence="1" type="ORF">SNE35_28650</name>
</gene>
<sequence>MGTPIVGRNVKVEVSKTEGAAKTIAEVTNAKPAVASCVGHGLAAKSCGYFRNVVGMVKLEGQAVRIASVTTDSFTIEGLDTTTWGDFTAGEFVPITAWSTLAEATSYQIPDGTADQLDTTTLLDDDKQTKNGQANARTVTYAVIAQQTNSEAGDIVEAAAANQAYLVQRITFNETGATRIFRGQPSEPGENVAKSAVGTGSITSNVKGRILKGAP</sequence>
<name>A0ABU5DQA5_9BURK</name>
<keyword evidence="2" id="KW-1185">Reference proteome</keyword>
<dbReference type="Pfam" id="PF08813">
    <property type="entry name" value="Phage_tail_3"/>
    <property type="match status" value="1"/>
</dbReference>
<dbReference type="InterPro" id="IPR014918">
    <property type="entry name" value="Phage_tail_3"/>
</dbReference>
<evidence type="ECO:0000313" key="2">
    <source>
        <dbReference type="Proteomes" id="UP001285263"/>
    </source>
</evidence>
<reference evidence="1 2" key="1">
    <citation type="submission" date="2023-11" db="EMBL/GenBank/DDBJ databases">
        <title>Paucibacter sp. nov., isolated from fresh soil in Korea.</title>
        <authorList>
            <person name="Le N.T.T."/>
        </authorList>
    </citation>
    <scope>NUCLEOTIDE SEQUENCE [LARGE SCALE GENOMIC DNA]</scope>
    <source>
        <strain evidence="1 2">R3-3</strain>
    </source>
</reference>
<proteinExistence type="predicted"/>
<dbReference type="RefSeq" id="WP_320426468.1">
    <property type="nucleotide sequence ID" value="NZ_JAXCLA010000010.1"/>
</dbReference>
<organism evidence="1 2">
    <name type="scientific">Roseateles agri</name>
    <dbReference type="NCBI Taxonomy" id="3098619"/>
    <lineage>
        <taxon>Bacteria</taxon>
        <taxon>Pseudomonadati</taxon>
        <taxon>Pseudomonadota</taxon>
        <taxon>Betaproteobacteria</taxon>
        <taxon>Burkholderiales</taxon>
        <taxon>Sphaerotilaceae</taxon>
        <taxon>Roseateles</taxon>
    </lineage>
</organism>
<dbReference type="EMBL" id="JAXCLA010000010">
    <property type="protein sequence ID" value="MDY0748504.1"/>
    <property type="molecule type" value="Genomic_DNA"/>
</dbReference>